<dbReference type="EMBL" id="LR796220">
    <property type="protein sequence ID" value="CAB4128514.1"/>
    <property type="molecule type" value="Genomic_DNA"/>
</dbReference>
<dbReference type="EMBL" id="LR798276">
    <property type="protein sequence ID" value="CAB5219727.1"/>
    <property type="molecule type" value="Genomic_DNA"/>
</dbReference>
<accession>A0A6J7WPP8</accession>
<sequence>MGINAYDYGKADGVAEERQRIIDWVEEHRTGLELVDGVVMYRDHFDSEFLISFIKGENK</sequence>
<gene>
    <name evidence="1" type="ORF">UFOVP110_40</name>
    <name evidence="2" type="ORF">UFOVP223_124</name>
</gene>
<proteinExistence type="predicted"/>
<protein>
    <submittedName>
        <fullName evidence="2">Uncharacterized protein</fullName>
    </submittedName>
</protein>
<reference evidence="2" key="1">
    <citation type="submission" date="2020-05" db="EMBL/GenBank/DDBJ databases">
        <authorList>
            <person name="Chiriac C."/>
            <person name="Salcher M."/>
            <person name="Ghai R."/>
            <person name="Kavagutti S V."/>
        </authorList>
    </citation>
    <scope>NUCLEOTIDE SEQUENCE</scope>
</reference>
<name>A0A6J7WPP8_9CAUD</name>
<organism evidence="2">
    <name type="scientific">uncultured Caudovirales phage</name>
    <dbReference type="NCBI Taxonomy" id="2100421"/>
    <lineage>
        <taxon>Viruses</taxon>
        <taxon>Duplodnaviria</taxon>
        <taxon>Heunggongvirae</taxon>
        <taxon>Uroviricota</taxon>
        <taxon>Caudoviricetes</taxon>
        <taxon>Peduoviridae</taxon>
        <taxon>Maltschvirus</taxon>
        <taxon>Maltschvirus maltsch</taxon>
    </lineage>
</organism>
<evidence type="ECO:0000313" key="1">
    <source>
        <dbReference type="EMBL" id="CAB4128514.1"/>
    </source>
</evidence>
<evidence type="ECO:0000313" key="2">
    <source>
        <dbReference type="EMBL" id="CAB5219727.1"/>
    </source>
</evidence>